<comment type="caution">
    <text evidence="9">The sequence shown here is derived from an EMBL/GenBank/DDBJ whole genome shotgun (WGS) entry which is preliminary data.</text>
</comment>
<evidence type="ECO:0000256" key="1">
    <source>
        <dbReference type="ARBA" id="ARBA00004651"/>
    </source>
</evidence>
<dbReference type="PANTHER" id="PTHR34584:SF1">
    <property type="entry name" value="NA(+)_H(+) ANTIPORTER SUBUNIT E1"/>
    <property type="match status" value="1"/>
</dbReference>
<keyword evidence="5 8" id="KW-1133">Transmembrane helix</keyword>
<dbReference type="GO" id="GO:0005886">
    <property type="term" value="C:plasma membrane"/>
    <property type="evidence" value="ECO:0007669"/>
    <property type="project" value="UniProtKB-SubCell"/>
</dbReference>
<evidence type="ECO:0000256" key="8">
    <source>
        <dbReference type="SAM" id="Phobius"/>
    </source>
</evidence>
<evidence type="ECO:0000313" key="10">
    <source>
        <dbReference type="Proteomes" id="UP000274556"/>
    </source>
</evidence>
<evidence type="ECO:0000256" key="3">
    <source>
        <dbReference type="ARBA" id="ARBA00022475"/>
    </source>
</evidence>
<proteinExistence type="inferred from homology"/>
<sequence length="192" mass="20691">MRHFHRHPVFAHPPAALSRAIGFALIWLILVGPDGASWIVGGPFVIAATLASLRLSKPRNSTLSLSSLARFAPYFLRESLRGGLDVAARVVLPRLRVQPGHQTYRVRLQSPPARLVFINTISLLPGTLSADLRGDLATVHALDVGTDIVEDLSALERRVAELFGETLAPVSHPTTAERSPADGAPAPPEDRP</sequence>
<feature type="transmembrane region" description="Helical" evidence="8">
    <location>
        <begin position="9"/>
        <end position="30"/>
    </location>
</feature>
<comment type="similarity">
    <text evidence="2">Belongs to the CPA3 antiporters (TC 2.A.63) subunit E family.</text>
</comment>
<accession>A0A495VCU2</accession>
<keyword evidence="3" id="KW-1003">Cell membrane</keyword>
<dbReference type="GO" id="GO:0008324">
    <property type="term" value="F:monoatomic cation transmembrane transporter activity"/>
    <property type="evidence" value="ECO:0007669"/>
    <property type="project" value="InterPro"/>
</dbReference>
<comment type="subcellular location">
    <subcellularLocation>
        <location evidence="1">Cell membrane</location>
        <topology evidence="1">Multi-pass membrane protein</topology>
    </subcellularLocation>
</comment>
<dbReference type="OrthoDB" id="7852837at2"/>
<dbReference type="Pfam" id="PF01899">
    <property type="entry name" value="MNHE"/>
    <property type="match status" value="1"/>
</dbReference>
<dbReference type="InterPro" id="IPR002758">
    <property type="entry name" value="Cation_antiport_E"/>
</dbReference>
<keyword evidence="4 8" id="KW-0812">Transmembrane</keyword>
<evidence type="ECO:0000256" key="2">
    <source>
        <dbReference type="ARBA" id="ARBA00006228"/>
    </source>
</evidence>
<gene>
    <name evidence="9" type="ORF">BDD21_3688</name>
</gene>
<organism evidence="9 10">
    <name type="scientific">Thiocapsa rosea</name>
    <dbReference type="NCBI Taxonomy" id="69360"/>
    <lineage>
        <taxon>Bacteria</taxon>
        <taxon>Pseudomonadati</taxon>
        <taxon>Pseudomonadota</taxon>
        <taxon>Gammaproteobacteria</taxon>
        <taxon>Chromatiales</taxon>
        <taxon>Chromatiaceae</taxon>
        <taxon>Thiocapsa</taxon>
    </lineage>
</organism>
<protein>
    <submittedName>
        <fullName evidence="9">Multicomponent Na+:H+ antiporter subunit E</fullName>
    </submittedName>
</protein>
<dbReference type="PANTHER" id="PTHR34584">
    <property type="entry name" value="NA(+)/H(+) ANTIPORTER SUBUNIT E1"/>
    <property type="match status" value="1"/>
</dbReference>
<evidence type="ECO:0000256" key="4">
    <source>
        <dbReference type="ARBA" id="ARBA00022692"/>
    </source>
</evidence>
<keyword evidence="6 8" id="KW-0472">Membrane</keyword>
<reference evidence="9 10" key="1">
    <citation type="submission" date="2018-10" db="EMBL/GenBank/DDBJ databases">
        <title>Genomic Encyclopedia of Archaeal and Bacterial Type Strains, Phase II (KMG-II): from individual species to whole genera.</title>
        <authorList>
            <person name="Goeker M."/>
        </authorList>
    </citation>
    <scope>NUCLEOTIDE SEQUENCE [LARGE SCALE GENOMIC DNA]</scope>
    <source>
        <strain evidence="9 10">DSM 235</strain>
    </source>
</reference>
<feature type="region of interest" description="Disordered" evidence="7">
    <location>
        <begin position="166"/>
        <end position="192"/>
    </location>
</feature>
<evidence type="ECO:0000313" key="9">
    <source>
        <dbReference type="EMBL" id="RKT46187.1"/>
    </source>
</evidence>
<dbReference type="EMBL" id="RBXL01000001">
    <property type="protein sequence ID" value="RKT46187.1"/>
    <property type="molecule type" value="Genomic_DNA"/>
</dbReference>
<evidence type="ECO:0000256" key="7">
    <source>
        <dbReference type="SAM" id="MobiDB-lite"/>
    </source>
</evidence>
<feature type="transmembrane region" description="Helical" evidence="8">
    <location>
        <begin position="36"/>
        <end position="55"/>
    </location>
</feature>
<keyword evidence="10" id="KW-1185">Reference proteome</keyword>
<evidence type="ECO:0000256" key="5">
    <source>
        <dbReference type="ARBA" id="ARBA00022989"/>
    </source>
</evidence>
<dbReference type="RefSeq" id="WP_120798347.1">
    <property type="nucleotide sequence ID" value="NZ_RBXL01000001.1"/>
</dbReference>
<evidence type="ECO:0000256" key="6">
    <source>
        <dbReference type="ARBA" id="ARBA00023136"/>
    </source>
</evidence>
<dbReference type="Proteomes" id="UP000274556">
    <property type="component" value="Unassembled WGS sequence"/>
</dbReference>
<dbReference type="AlphaFoldDB" id="A0A495VCU2"/>
<name>A0A495VCU2_9GAMM</name>